<name>K6YAI5_9ALTE</name>
<evidence type="ECO:0000313" key="2">
    <source>
        <dbReference type="Proteomes" id="UP000006327"/>
    </source>
</evidence>
<protein>
    <submittedName>
        <fullName evidence="1">Uncharacterized protein</fullName>
    </submittedName>
</protein>
<dbReference type="STRING" id="493475.GARC_4009"/>
<gene>
    <name evidence="1" type="ORF">GARC_4009</name>
</gene>
<sequence>MDHRLIAKIVTQRVTELLPYGPANIPEGCSPAQLGAEERVQQVRFNQEYFIHKKRMNVSHNEETMTEYLEKNVGWGILSRAGNCDVMASIGYKLLANTPSVRSIIQMQLEREDDKDSHTFVVLSKMKLETSSFTSIISWDSENVVICDPWLSCIQINHPGLTWFMKFDEHELMGAYQPERFYCHMDDLKYNGKLSVLRSLD</sequence>
<dbReference type="OrthoDB" id="9152014at2"/>
<reference evidence="1 2" key="1">
    <citation type="journal article" date="2017" name="Antonie Van Leeuwenhoek">
        <title>Rhizobium rhizosphaerae sp. nov., a novel species isolated from rice rhizosphere.</title>
        <authorList>
            <person name="Zhao J.J."/>
            <person name="Zhang J."/>
            <person name="Zhang R.J."/>
            <person name="Zhang C.W."/>
            <person name="Yin H.Q."/>
            <person name="Zhang X.X."/>
        </authorList>
    </citation>
    <scope>NUCLEOTIDE SEQUENCE [LARGE SCALE GENOMIC DNA]</scope>
    <source>
        <strain evidence="1 2">BSs20135</strain>
    </source>
</reference>
<evidence type="ECO:0000313" key="1">
    <source>
        <dbReference type="EMBL" id="GAC20956.1"/>
    </source>
</evidence>
<organism evidence="1 2">
    <name type="scientific">Paraglaciecola arctica BSs20135</name>
    <dbReference type="NCBI Taxonomy" id="493475"/>
    <lineage>
        <taxon>Bacteria</taxon>
        <taxon>Pseudomonadati</taxon>
        <taxon>Pseudomonadota</taxon>
        <taxon>Gammaproteobacteria</taxon>
        <taxon>Alteromonadales</taxon>
        <taxon>Alteromonadaceae</taxon>
        <taxon>Paraglaciecola</taxon>
    </lineage>
</organism>
<accession>K6YAI5</accession>
<keyword evidence="2" id="KW-1185">Reference proteome</keyword>
<dbReference type="AlphaFoldDB" id="K6YAI5"/>
<dbReference type="Proteomes" id="UP000006327">
    <property type="component" value="Unassembled WGS sequence"/>
</dbReference>
<dbReference type="RefSeq" id="WP_007623413.1">
    <property type="nucleotide sequence ID" value="NZ_BAEO01000058.1"/>
</dbReference>
<proteinExistence type="predicted"/>
<dbReference type="EMBL" id="BAEO01000058">
    <property type="protein sequence ID" value="GAC20956.1"/>
    <property type="molecule type" value="Genomic_DNA"/>
</dbReference>
<comment type="caution">
    <text evidence="1">The sequence shown here is derived from an EMBL/GenBank/DDBJ whole genome shotgun (WGS) entry which is preliminary data.</text>
</comment>